<keyword evidence="4 6" id="KW-0067">ATP-binding</keyword>
<feature type="domain" description="ABC transporter" evidence="5">
    <location>
        <begin position="2"/>
        <end position="92"/>
    </location>
</feature>
<evidence type="ECO:0000256" key="3">
    <source>
        <dbReference type="ARBA" id="ARBA00022741"/>
    </source>
</evidence>
<evidence type="ECO:0000259" key="5">
    <source>
        <dbReference type="Pfam" id="PF00005"/>
    </source>
</evidence>
<dbReference type="PANTHER" id="PTHR43553">
    <property type="entry name" value="HEAVY METAL TRANSPORTER"/>
    <property type="match status" value="1"/>
</dbReference>
<dbReference type="PANTHER" id="PTHR43553:SF24">
    <property type="entry name" value="ENERGY-COUPLING FACTOR TRANSPORTER ATP-BINDING PROTEIN ECFA1"/>
    <property type="match status" value="1"/>
</dbReference>
<evidence type="ECO:0000256" key="1">
    <source>
        <dbReference type="ARBA" id="ARBA00005417"/>
    </source>
</evidence>
<evidence type="ECO:0000256" key="4">
    <source>
        <dbReference type="ARBA" id="ARBA00022840"/>
    </source>
</evidence>
<evidence type="ECO:0000256" key="2">
    <source>
        <dbReference type="ARBA" id="ARBA00022448"/>
    </source>
</evidence>
<dbReference type="InterPro" id="IPR027417">
    <property type="entry name" value="P-loop_NTPase"/>
</dbReference>
<comment type="similarity">
    <text evidence="1">Belongs to the ABC transporter superfamily.</text>
</comment>
<name>A0ABS0LC13_9CORY</name>
<dbReference type="Gene3D" id="3.40.50.300">
    <property type="entry name" value="P-loop containing nucleotide triphosphate hydrolases"/>
    <property type="match status" value="1"/>
</dbReference>
<comment type="caution">
    <text evidence="6">The sequence shown here is derived from an EMBL/GenBank/DDBJ whole genome shotgun (WGS) entry which is preliminary data.</text>
</comment>
<dbReference type="EMBL" id="JADQUG010000020">
    <property type="protein sequence ID" value="MBG9354196.1"/>
    <property type="molecule type" value="Genomic_DNA"/>
</dbReference>
<dbReference type="Proteomes" id="UP000615580">
    <property type="component" value="Unassembled WGS sequence"/>
</dbReference>
<dbReference type="SUPFAM" id="SSF52540">
    <property type="entry name" value="P-loop containing nucleoside triphosphate hydrolases"/>
    <property type="match status" value="1"/>
</dbReference>
<dbReference type="InterPro" id="IPR003439">
    <property type="entry name" value="ABC_transporter-like_ATP-bd"/>
</dbReference>
<sequence>MTALLGRNGAGKSTLFRLLAASWKPSAGTLTLDGKPYSYARSGRNSIWRNVQLVLQEPDHQIFATSVRVEVSYGPINLGLAPEEVEIQVHEAMVATGID</sequence>
<keyword evidence="2" id="KW-0813">Transport</keyword>
<dbReference type="Pfam" id="PF00005">
    <property type="entry name" value="ABC_tran"/>
    <property type="match status" value="1"/>
</dbReference>
<reference evidence="6 7" key="1">
    <citation type="journal article" date="2020" name="J. Clin. Microbiol.">
        <title>Assessing the Genetic Diversity of Austrian Corynebacterium diphtheriae Clinical Isolates, 2011-2019.</title>
        <authorList>
            <person name="Schaeffer J."/>
            <person name="Huhulescu S."/>
            <person name="Stoeger A."/>
            <person name="Allerberger F."/>
            <person name="Ruppitsch W."/>
        </authorList>
    </citation>
    <scope>NUCLEOTIDE SEQUENCE [LARGE SCALE GENOMIC DNA]</scope>
    <source>
        <strain evidence="6 7">04-17</strain>
    </source>
</reference>
<accession>A0ABS0LC13</accession>
<gene>
    <name evidence="6" type="ORF">I4J41_06120</name>
</gene>
<dbReference type="InterPro" id="IPR050095">
    <property type="entry name" value="ECF_ABC_transporter_ATP-bd"/>
</dbReference>
<dbReference type="GO" id="GO:0005524">
    <property type="term" value="F:ATP binding"/>
    <property type="evidence" value="ECO:0007669"/>
    <property type="project" value="UniProtKB-KW"/>
</dbReference>
<organism evidence="6 7">
    <name type="scientific">Corynebacterium belfantii</name>
    <dbReference type="NCBI Taxonomy" id="2014537"/>
    <lineage>
        <taxon>Bacteria</taxon>
        <taxon>Bacillati</taxon>
        <taxon>Actinomycetota</taxon>
        <taxon>Actinomycetes</taxon>
        <taxon>Mycobacteriales</taxon>
        <taxon>Corynebacteriaceae</taxon>
        <taxon>Corynebacterium</taxon>
    </lineage>
</organism>
<keyword evidence="3" id="KW-0547">Nucleotide-binding</keyword>
<proteinExistence type="inferred from homology"/>
<protein>
    <submittedName>
        <fullName evidence="6">ATP-binding cassette domain-containing protein</fullName>
    </submittedName>
</protein>
<keyword evidence="7" id="KW-1185">Reference proteome</keyword>
<evidence type="ECO:0000313" key="6">
    <source>
        <dbReference type="EMBL" id="MBG9354196.1"/>
    </source>
</evidence>
<evidence type="ECO:0000313" key="7">
    <source>
        <dbReference type="Proteomes" id="UP000615580"/>
    </source>
</evidence>